<evidence type="ECO:0000256" key="12">
    <source>
        <dbReference type="SAM" id="SignalP"/>
    </source>
</evidence>
<dbReference type="AlphaFoldDB" id="A0AAW0R2A7"/>
<keyword evidence="5 11" id="KW-0732">Signal</keyword>
<evidence type="ECO:0000256" key="11">
    <source>
        <dbReference type="RuleBase" id="RU368082"/>
    </source>
</evidence>
<evidence type="ECO:0000256" key="10">
    <source>
        <dbReference type="ARBA" id="ARBA00023242"/>
    </source>
</evidence>
<comment type="function">
    <text evidence="1 11">Required for nuclear membrane fusion during karyogamy.</text>
</comment>
<evidence type="ECO:0000313" key="14">
    <source>
        <dbReference type="Proteomes" id="UP001392437"/>
    </source>
</evidence>
<feature type="signal peptide" evidence="12">
    <location>
        <begin position="1"/>
        <end position="21"/>
    </location>
</feature>
<evidence type="ECO:0000256" key="7">
    <source>
        <dbReference type="ARBA" id="ARBA00022989"/>
    </source>
</evidence>
<protein>
    <submittedName>
        <fullName evidence="13">Uncharacterized protein</fullName>
    </submittedName>
</protein>
<keyword evidence="3 11" id="KW-0415">Karyogamy</keyword>
<accession>A0AAW0R2A7</accession>
<keyword evidence="8" id="KW-0472">Membrane</keyword>
<dbReference type="Proteomes" id="UP001392437">
    <property type="component" value="Unassembled WGS sequence"/>
</dbReference>
<keyword evidence="9" id="KW-0325">Glycoprotein</keyword>
<evidence type="ECO:0000256" key="8">
    <source>
        <dbReference type="ARBA" id="ARBA00023136"/>
    </source>
</evidence>
<evidence type="ECO:0000256" key="5">
    <source>
        <dbReference type="ARBA" id="ARBA00022729"/>
    </source>
</evidence>
<evidence type="ECO:0000256" key="4">
    <source>
        <dbReference type="ARBA" id="ARBA00022692"/>
    </source>
</evidence>
<evidence type="ECO:0000256" key="2">
    <source>
        <dbReference type="ARBA" id="ARBA00010473"/>
    </source>
</evidence>
<dbReference type="EMBL" id="JAQQWP010000004">
    <property type="protein sequence ID" value="KAK8121394.1"/>
    <property type="molecule type" value="Genomic_DNA"/>
</dbReference>
<dbReference type="GO" id="GO:0005789">
    <property type="term" value="C:endoplasmic reticulum membrane"/>
    <property type="evidence" value="ECO:0007669"/>
    <property type="project" value="UniProtKB-SubCell"/>
</dbReference>
<organism evidence="13 14">
    <name type="scientific">Apiospora kogelbergensis</name>
    <dbReference type="NCBI Taxonomy" id="1337665"/>
    <lineage>
        <taxon>Eukaryota</taxon>
        <taxon>Fungi</taxon>
        <taxon>Dikarya</taxon>
        <taxon>Ascomycota</taxon>
        <taxon>Pezizomycotina</taxon>
        <taxon>Sordariomycetes</taxon>
        <taxon>Xylariomycetidae</taxon>
        <taxon>Amphisphaeriales</taxon>
        <taxon>Apiosporaceae</taxon>
        <taxon>Apiospora</taxon>
    </lineage>
</organism>
<keyword evidence="14" id="KW-1185">Reference proteome</keyword>
<evidence type="ECO:0000256" key="3">
    <source>
        <dbReference type="ARBA" id="ARBA00022459"/>
    </source>
</evidence>
<keyword evidence="7" id="KW-1133">Transmembrane helix</keyword>
<evidence type="ECO:0000256" key="9">
    <source>
        <dbReference type="ARBA" id="ARBA00023180"/>
    </source>
</evidence>
<dbReference type="InterPro" id="IPR007292">
    <property type="entry name" value="Nuclear_fusion_Kar5"/>
</dbReference>
<dbReference type="PANTHER" id="PTHR28012:SF1">
    <property type="entry name" value="NUCLEAR FUSION PROTEIN KAR5"/>
    <property type="match status" value="1"/>
</dbReference>
<comment type="subcellular location">
    <subcellularLocation>
        <location evidence="11">Endoplasmic reticulum membrane</location>
    </subcellularLocation>
    <subcellularLocation>
        <location evidence="11">Nucleus membrane</location>
    </subcellularLocation>
</comment>
<evidence type="ECO:0000313" key="13">
    <source>
        <dbReference type="EMBL" id="KAK8121394.1"/>
    </source>
</evidence>
<comment type="similarity">
    <text evidence="2 11">Belongs to the KAR5 family.</text>
</comment>
<dbReference type="PANTHER" id="PTHR28012">
    <property type="entry name" value="NUCLEAR FUSION PROTEIN KAR5"/>
    <property type="match status" value="1"/>
</dbReference>
<dbReference type="GO" id="GO:0048288">
    <property type="term" value="P:nuclear membrane fusion involved in karyogamy"/>
    <property type="evidence" value="ECO:0007669"/>
    <property type="project" value="UniProtKB-UniRule"/>
</dbReference>
<evidence type="ECO:0000256" key="1">
    <source>
        <dbReference type="ARBA" id="ARBA00003389"/>
    </source>
</evidence>
<sequence length="508" mass="54900">MASWILVAVFVVLLGADTASGFSWGSTARSRTREIHSQPAFDPSLSASQLLQSGSRPRSTYEVALQELKELESEPLCHQTAARLLVSNCQVLEGKDDATVLTDSGRQVRDFVDAYAASLAICDLERGRFSIPTACDPFRETTLTQLALQNTIQLHATSKQIDNCLSGLGASDSAWNTWISYRHKALRFCEAARADSEKTRSIQTFQRLTRIMSRMADDVDLRVDQRLTDLDLKFHTAGGKVESLSSQIEDLRSAVSNAGGIASGQLTTALMESANAIEGGTRSAANLERVLEILLQTVLTTNAEAAAAHEQSMELVSQRTGSEIATVMNAMAAAVASASSLQNQIEISRMQSAELEHRQMTLEEGMQRLVDLTGDLSSKHDVHAKLLHQAKGMTNEILETLHETAASAAIVEEALSKKSPVASLWPYIWCPAASLVMGSYGLPPSVVRNMVLVVLGEAAGYVVSSVSMLSIDLKSMTASFYPSWYLASTTAPIHTEHDHQNAANATSA</sequence>
<keyword evidence="4" id="KW-0812">Transmembrane</keyword>
<proteinExistence type="inferred from homology"/>
<gene>
    <name evidence="13" type="ORF">PG999_005514</name>
</gene>
<feature type="chain" id="PRO_5043721241" evidence="12">
    <location>
        <begin position="22"/>
        <end position="508"/>
    </location>
</feature>
<dbReference type="Pfam" id="PF04163">
    <property type="entry name" value="Tht1"/>
    <property type="match status" value="1"/>
</dbReference>
<keyword evidence="10 11" id="KW-0539">Nucleus</keyword>
<dbReference type="GO" id="GO:0000742">
    <property type="term" value="P:karyogamy involved in conjugation with cellular fusion"/>
    <property type="evidence" value="ECO:0007669"/>
    <property type="project" value="UniProtKB-UniRule"/>
</dbReference>
<name>A0AAW0R2A7_9PEZI</name>
<evidence type="ECO:0000256" key="6">
    <source>
        <dbReference type="ARBA" id="ARBA00022824"/>
    </source>
</evidence>
<keyword evidence="6 11" id="KW-0256">Endoplasmic reticulum</keyword>
<reference evidence="13 14" key="1">
    <citation type="submission" date="2023-01" db="EMBL/GenBank/DDBJ databases">
        <title>Analysis of 21 Apiospora genomes using comparative genomics revels a genus with tremendous synthesis potential of carbohydrate active enzymes and secondary metabolites.</title>
        <authorList>
            <person name="Sorensen T."/>
        </authorList>
    </citation>
    <scope>NUCLEOTIDE SEQUENCE [LARGE SCALE GENOMIC DNA]</scope>
    <source>
        <strain evidence="13 14">CBS 117206</strain>
    </source>
</reference>
<dbReference type="GO" id="GO:0031965">
    <property type="term" value="C:nuclear membrane"/>
    <property type="evidence" value="ECO:0007669"/>
    <property type="project" value="UniProtKB-SubCell"/>
</dbReference>
<comment type="caution">
    <text evidence="13">The sequence shown here is derived from an EMBL/GenBank/DDBJ whole genome shotgun (WGS) entry which is preliminary data.</text>
</comment>